<sequence length="51" mass="5574">MKAFEPTSQFVVPTLIGKAGFGNILYPVHFPLGVLGVIVMDYEVFFNTPGN</sequence>
<dbReference type="AlphaFoldDB" id="X1M2W1"/>
<name>X1M2W1_9ZZZZ</name>
<organism evidence="1">
    <name type="scientific">marine sediment metagenome</name>
    <dbReference type="NCBI Taxonomy" id="412755"/>
    <lineage>
        <taxon>unclassified sequences</taxon>
        <taxon>metagenomes</taxon>
        <taxon>ecological metagenomes</taxon>
    </lineage>
</organism>
<dbReference type="EMBL" id="BARV01003228">
    <property type="protein sequence ID" value="GAI00739.1"/>
    <property type="molecule type" value="Genomic_DNA"/>
</dbReference>
<evidence type="ECO:0000313" key="1">
    <source>
        <dbReference type="EMBL" id="GAI00739.1"/>
    </source>
</evidence>
<proteinExistence type="predicted"/>
<accession>X1M2W1</accession>
<comment type="caution">
    <text evidence="1">The sequence shown here is derived from an EMBL/GenBank/DDBJ whole genome shotgun (WGS) entry which is preliminary data.</text>
</comment>
<protein>
    <submittedName>
        <fullName evidence="1">Uncharacterized protein</fullName>
    </submittedName>
</protein>
<reference evidence="1" key="1">
    <citation type="journal article" date="2014" name="Front. Microbiol.">
        <title>High frequency of phylogenetically diverse reductive dehalogenase-homologous genes in deep subseafloor sedimentary metagenomes.</title>
        <authorList>
            <person name="Kawai M."/>
            <person name="Futagami T."/>
            <person name="Toyoda A."/>
            <person name="Takaki Y."/>
            <person name="Nishi S."/>
            <person name="Hori S."/>
            <person name="Arai W."/>
            <person name="Tsubouchi T."/>
            <person name="Morono Y."/>
            <person name="Uchiyama I."/>
            <person name="Ito T."/>
            <person name="Fujiyama A."/>
            <person name="Inagaki F."/>
            <person name="Takami H."/>
        </authorList>
    </citation>
    <scope>NUCLEOTIDE SEQUENCE</scope>
    <source>
        <strain evidence="1">Expedition CK06-06</strain>
    </source>
</reference>
<gene>
    <name evidence="1" type="ORF">S06H3_07839</name>
</gene>